<dbReference type="InterPro" id="IPR036291">
    <property type="entry name" value="NAD(P)-bd_dom_sf"/>
</dbReference>
<dbReference type="RefSeq" id="WP_236090274.1">
    <property type="nucleotide sequence ID" value="NZ_JAKGSG010000043.1"/>
</dbReference>
<sequence length="288" mass="29331">MSIIVTGATGHLGRLVVDHLIARGVAPTSIVAAGRDKDRLAKVAETGVATAVIDYTDPATLDAAFAGADTLVLVSSSEIGQRAAQHANAVEAAQRAGIARVVYTSAPGATTSALILAPEHKATEEIITASGLTYTILRNNWYNENYSAALAQAKQTGAYLASTGSGKVSSASRNDFAEAIAAVLTTPGHDDVVYELAGDTSWDGDHFAAAATAALGVPVAHQSVSSEEHGAILASVGLDAGLVGFLVALDANIRDGLLDAPTSVLSDLIGRPTTPLADTLREEAAHLA</sequence>
<dbReference type="PANTHER" id="PTHR47129">
    <property type="entry name" value="QUINONE OXIDOREDUCTASE 2"/>
    <property type="match status" value="1"/>
</dbReference>
<dbReference type="Pfam" id="PF13460">
    <property type="entry name" value="NAD_binding_10"/>
    <property type="match status" value="1"/>
</dbReference>
<accession>A0AA41U8J0</accession>
<protein>
    <submittedName>
        <fullName evidence="2">SDR family oxidoreductase</fullName>
    </submittedName>
</protein>
<keyword evidence="3" id="KW-1185">Reference proteome</keyword>
<organism evidence="2 3">
    <name type="scientific">Antribacter soli</name>
    <dbReference type="NCBI Taxonomy" id="2910976"/>
    <lineage>
        <taxon>Bacteria</taxon>
        <taxon>Bacillati</taxon>
        <taxon>Actinomycetota</taxon>
        <taxon>Actinomycetes</taxon>
        <taxon>Micrococcales</taxon>
        <taxon>Promicromonosporaceae</taxon>
        <taxon>Antribacter</taxon>
    </lineage>
</organism>
<dbReference type="Gene3D" id="3.40.50.720">
    <property type="entry name" value="NAD(P)-binding Rossmann-like Domain"/>
    <property type="match status" value="1"/>
</dbReference>
<dbReference type="PANTHER" id="PTHR47129:SF1">
    <property type="entry name" value="NMRA-LIKE DOMAIN-CONTAINING PROTEIN"/>
    <property type="match status" value="1"/>
</dbReference>
<evidence type="ECO:0000313" key="2">
    <source>
        <dbReference type="EMBL" id="MCF4122475.1"/>
    </source>
</evidence>
<dbReference type="AlphaFoldDB" id="A0AA41U8J0"/>
<feature type="domain" description="NAD(P)-binding" evidence="1">
    <location>
        <begin position="7"/>
        <end position="187"/>
    </location>
</feature>
<dbReference type="Gene3D" id="3.90.25.10">
    <property type="entry name" value="UDP-galactose 4-epimerase, domain 1"/>
    <property type="match status" value="1"/>
</dbReference>
<dbReference type="SUPFAM" id="SSF51735">
    <property type="entry name" value="NAD(P)-binding Rossmann-fold domains"/>
    <property type="match status" value="1"/>
</dbReference>
<name>A0AA41U8J0_9MICO</name>
<gene>
    <name evidence="2" type="ORF">L1785_15965</name>
</gene>
<dbReference type="Proteomes" id="UP001165405">
    <property type="component" value="Unassembled WGS sequence"/>
</dbReference>
<dbReference type="InterPro" id="IPR052718">
    <property type="entry name" value="NmrA-type_oxidoreductase"/>
</dbReference>
<dbReference type="EMBL" id="JAKGSG010000043">
    <property type="protein sequence ID" value="MCF4122475.1"/>
    <property type="molecule type" value="Genomic_DNA"/>
</dbReference>
<evidence type="ECO:0000313" key="3">
    <source>
        <dbReference type="Proteomes" id="UP001165405"/>
    </source>
</evidence>
<dbReference type="CDD" id="cd05269">
    <property type="entry name" value="TMR_SDR_a"/>
    <property type="match status" value="1"/>
</dbReference>
<dbReference type="InterPro" id="IPR016040">
    <property type="entry name" value="NAD(P)-bd_dom"/>
</dbReference>
<reference evidence="2" key="1">
    <citation type="submission" date="2022-01" db="EMBL/GenBank/DDBJ databases">
        <title>Antribacter sp. nov., isolated from Guizhou of China.</title>
        <authorList>
            <person name="Chengliang C."/>
            <person name="Ya Z."/>
        </authorList>
    </citation>
    <scope>NUCLEOTIDE SEQUENCE</scope>
    <source>
        <strain evidence="2">KLBMP 9083</strain>
    </source>
</reference>
<proteinExistence type="predicted"/>
<evidence type="ECO:0000259" key="1">
    <source>
        <dbReference type="Pfam" id="PF13460"/>
    </source>
</evidence>
<comment type="caution">
    <text evidence="2">The sequence shown here is derived from an EMBL/GenBank/DDBJ whole genome shotgun (WGS) entry which is preliminary data.</text>
</comment>